<organism evidence="1 2">
    <name type="scientific">Acorus gramineus</name>
    <name type="common">Dwarf sweet flag</name>
    <dbReference type="NCBI Taxonomy" id="55184"/>
    <lineage>
        <taxon>Eukaryota</taxon>
        <taxon>Viridiplantae</taxon>
        <taxon>Streptophyta</taxon>
        <taxon>Embryophyta</taxon>
        <taxon>Tracheophyta</taxon>
        <taxon>Spermatophyta</taxon>
        <taxon>Magnoliopsida</taxon>
        <taxon>Liliopsida</taxon>
        <taxon>Acoraceae</taxon>
        <taxon>Acorus</taxon>
    </lineage>
</organism>
<reference evidence="1" key="2">
    <citation type="submission" date="2023-06" db="EMBL/GenBank/DDBJ databases">
        <authorList>
            <person name="Ma L."/>
            <person name="Liu K.-W."/>
            <person name="Li Z."/>
            <person name="Hsiao Y.-Y."/>
            <person name="Qi Y."/>
            <person name="Fu T."/>
            <person name="Tang G."/>
            <person name="Zhang D."/>
            <person name="Sun W.-H."/>
            <person name="Liu D.-K."/>
            <person name="Li Y."/>
            <person name="Chen G.-Z."/>
            <person name="Liu X.-D."/>
            <person name="Liao X.-Y."/>
            <person name="Jiang Y.-T."/>
            <person name="Yu X."/>
            <person name="Hao Y."/>
            <person name="Huang J."/>
            <person name="Zhao X.-W."/>
            <person name="Ke S."/>
            <person name="Chen Y.-Y."/>
            <person name="Wu W.-L."/>
            <person name="Hsu J.-L."/>
            <person name="Lin Y.-F."/>
            <person name="Huang M.-D."/>
            <person name="Li C.-Y."/>
            <person name="Huang L."/>
            <person name="Wang Z.-W."/>
            <person name="Zhao X."/>
            <person name="Zhong W.-Y."/>
            <person name="Peng D.-H."/>
            <person name="Ahmad S."/>
            <person name="Lan S."/>
            <person name="Zhang J.-S."/>
            <person name="Tsai W.-C."/>
            <person name="Van De Peer Y."/>
            <person name="Liu Z.-J."/>
        </authorList>
    </citation>
    <scope>NUCLEOTIDE SEQUENCE</scope>
    <source>
        <strain evidence="1">SCP</strain>
        <tissue evidence="1">Leaves</tissue>
    </source>
</reference>
<reference evidence="1" key="1">
    <citation type="journal article" date="2023" name="Nat. Commun.">
        <title>Diploid and tetraploid genomes of Acorus and the evolution of monocots.</title>
        <authorList>
            <person name="Ma L."/>
            <person name="Liu K.W."/>
            <person name="Li Z."/>
            <person name="Hsiao Y.Y."/>
            <person name="Qi Y."/>
            <person name="Fu T."/>
            <person name="Tang G.D."/>
            <person name="Zhang D."/>
            <person name="Sun W.H."/>
            <person name="Liu D.K."/>
            <person name="Li Y."/>
            <person name="Chen G.Z."/>
            <person name="Liu X.D."/>
            <person name="Liao X.Y."/>
            <person name="Jiang Y.T."/>
            <person name="Yu X."/>
            <person name="Hao Y."/>
            <person name="Huang J."/>
            <person name="Zhao X.W."/>
            <person name="Ke S."/>
            <person name="Chen Y.Y."/>
            <person name="Wu W.L."/>
            <person name="Hsu J.L."/>
            <person name="Lin Y.F."/>
            <person name="Huang M.D."/>
            <person name="Li C.Y."/>
            <person name="Huang L."/>
            <person name="Wang Z.W."/>
            <person name="Zhao X."/>
            <person name="Zhong W.Y."/>
            <person name="Peng D.H."/>
            <person name="Ahmad S."/>
            <person name="Lan S."/>
            <person name="Zhang J.S."/>
            <person name="Tsai W.C."/>
            <person name="Van de Peer Y."/>
            <person name="Liu Z.J."/>
        </authorList>
    </citation>
    <scope>NUCLEOTIDE SEQUENCE</scope>
    <source>
        <strain evidence="1">SCP</strain>
    </source>
</reference>
<dbReference type="Proteomes" id="UP001179952">
    <property type="component" value="Unassembled WGS sequence"/>
</dbReference>
<protein>
    <submittedName>
        <fullName evidence="1">Uncharacterized protein</fullName>
    </submittedName>
</protein>
<evidence type="ECO:0000313" key="2">
    <source>
        <dbReference type="Proteomes" id="UP001179952"/>
    </source>
</evidence>
<proteinExistence type="predicted"/>
<name>A0AAV9B0K3_ACOGR</name>
<accession>A0AAV9B0K3</accession>
<evidence type="ECO:0000313" key="1">
    <source>
        <dbReference type="EMBL" id="KAK1270180.1"/>
    </source>
</evidence>
<keyword evidence="2" id="KW-1185">Reference proteome</keyword>
<comment type="caution">
    <text evidence="1">The sequence shown here is derived from an EMBL/GenBank/DDBJ whole genome shotgun (WGS) entry which is preliminary data.</text>
</comment>
<gene>
    <name evidence="1" type="ORF">QJS04_geneDACA021571</name>
</gene>
<dbReference type="AlphaFoldDB" id="A0AAV9B0K3"/>
<sequence>MDVEKAQSFECSSPEIDLSFGSASSVLLGDPLFSIGSASWRSLPLDNLSAFLGESAIPLVPLCSIGSLIPLGDLSLSEASLSWSRGLLLLDHHFSSDRDFSSEV</sequence>
<dbReference type="EMBL" id="JAUJYN010000005">
    <property type="protein sequence ID" value="KAK1270180.1"/>
    <property type="molecule type" value="Genomic_DNA"/>
</dbReference>